<keyword evidence="5" id="KW-1185">Reference proteome</keyword>
<dbReference type="Gene3D" id="1.10.287.130">
    <property type="match status" value="1"/>
</dbReference>
<dbReference type="Proteomes" id="UP000500826">
    <property type="component" value="Chromosome"/>
</dbReference>
<dbReference type="Pfam" id="PF00512">
    <property type="entry name" value="HisKA"/>
    <property type="match status" value="1"/>
</dbReference>
<dbReference type="PANTHER" id="PTHR45569">
    <property type="entry name" value="SENSOR PROTEIN KDPD"/>
    <property type="match status" value="1"/>
</dbReference>
<sequence>MQGLSRAALVAAFHVPCEVALVAADGRAAVAPDQSAWRDGLHACIREGATLGPGTGRWPGLNAWYLPLRSDRHVGGAACVPDRFAQDEDGLEHAQAICALAAQALQRIALSASIHAAEERSQWHKAQNTFLAAISHDFRTPLASIVAAASSLENQREKLGAPEQQRLATTIWRSAATW</sequence>
<dbReference type="EC" id="2.7.13.3" evidence="2"/>
<evidence type="ECO:0000256" key="1">
    <source>
        <dbReference type="ARBA" id="ARBA00000085"/>
    </source>
</evidence>
<gene>
    <name evidence="4" type="ORF">HK414_00685</name>
</gene>
<organism evidence="4 5">
    <name type="scientific">Ramlibacter terrae</name>
    <dbReference type="NCBI Taxonomy" id="2732511"/>
    <lineage>
        <taxon>Bacteria</taxon>
        <taxon>Pseudomonadati</taxon>
        <taxon>Pseudomonadota</taxon>
        <taxon>Betaproteobacteria</taxon>
        <taxon>Burkholderiales</taxon>
        <taxon>Comamonadaceae</taxon>
        <taxon>Ramlibacter</taxon>
    </lineage>
</organism>
<dbReference type="InterPro" id="IPR003661">
    <property type="entry name" value="HisK_dim/P_dom"/>
</dbReference>
<evidence type="ECO:0000256" key="2">
    <source>
        <dbReference type="ARBA" id="ARBA00012438"/>
    </source>
</evidence>
<name>A0ABX6P2T0_9BURK</name>
<dbReference type="Gene3D" id="3.30.450.40">
    <property type="match status" value="1"/>
</dbReference>
<dbReference type="SUPFAM" id="SSF47384">
    <property type="entry name" value="Homodimeric domain of signal transducing histidine kinase"/>
    <property type="match status" value="1"/>
</dbReference>
<dbReference type="CDD" id="cd00082">
    <property type="entry name" value="HisKA"/>
    <property type="match status" value="1"/>
</dbReference>
<dbReference type="EMBL" id="CP053418">
    <property type="protein sequence ID" value="QJW83296.1"/>
    <property type="molecule type" value="Genomic_DNA"/>
</dbReference>
<feature type="domain" description="Signal transduction histidine kinase dimerisation/phosphoacceptor" evidence="3">
    <location>
        <begin position="126"/>
        <end position="171"/>
    </location>
</feature>
<dbReference type="InterPro" id="IPR036097">
    <property type="entry name" value="HisK_dim/P_sf"/>
</dbReference>
<accession>A0ABX6P2T0</accession>
<comment type="catalytic activity">
    <reaction evidence="1">
        <text>ATP + protein L-histidine = ADP + protein N-phospho-L-histidine.</text>
        <dbReference type="EC" id="2.7.13.3"/>
    </reaction>
</comment>
<protein>
    <recommendedName>
        <fullName evidence="2">histidine kinase</fullName>
        <ecNumber evidence="2">2.7.13.3</ecNumber>
    </recommendedName>
</protein>
<reference evidence="4 5" key="2">
    <citation type="submission" date="2020-05" db="EMBL/GenBank/DDBJ databases">
        <authorList>
            <person name="Khan S.A."/>
            <person name="Jeon C.O."/>
            <person name="Chun B.H."/>
        </authorList>
    </citation>
    <scope>NUCLEOTIDE SEQUENCE [LARGE SCALE GENOMIC DNA]</scope>
    <source>
        <strain evidence="4 5">H242</strain>
    </source>
</reference>
<evidence type="ECO:0000259" key="3">
    <source>
        <dbReference type="Pfam" id="PF00512"/>
    </source>
</evidence>
<dbReference type="InterPro" id="IPR029016">
    <property type="entry name" value="GAF-like_dom_sf"/>
</dbReference>
<reference evidence="4 5" key="1">
    <citation type="submission" date="2020-05" db="EMBL/GenBank/DDBJ databases">
        <title>Ramlibacter rhizophilus sp. nov., isolated from rhizosphere soil of national flower Mugunghwa from South Korea.</title>
        <authorList>
            <person name="Zheng-Fei Y."/>
            <person name="Huan T."/>
        </authorList>
    </citation>
    <scope>NUCLEOTIDE SEQUENCE [LARGE SCALE GENOMIC DNA]</scope>
    <source>
        <strain evidence="4 5">H242</strain>
    </source>
</reference>
<evidence type="ECO:0000313" key="4">
    <source>
        <dbReference type="EMBL" id="QJW83296.1"/>
    </source>
</evidence>
<dbReference type="InterPro" id="IPR052023">
    <property type="entry name" value="Histidine_kinase_KdpD"/>
</dbReference>
<proteinExistence type="predicted"/>
<dbReference type="PANTHER" id="PTHR45569:SF1">
    <property type="entry name" value="SENSOR PROTEIN KDPD"/>
    <property type="match status" value="1"/>
</dbReference>
<evidence type="ECO:0000313" key="5">
    <source>
        <dbReference type="Proteomes" id="UP000500826"/>
    </source>
</evidence>